<dbReference type="Pfam" id="PF00072">
    <property type="entry name" value="Response_reg"/>
    <property type="match status" value="1"/>
</dbReference>
<dbReference type="HOGENOM" id="CLU_000445_39_1_11"/>
<dbReference type="PROSITE" id="PS50110">
    <property type="entry name" value="RESPONSE_REGULATORY"/>
    <property type="match status" value="1"/>
</dbReference>
<evidence type="ECO:0000256" key="1">
    <source>
        <dbReference type="ARBA" id="ARBA00004496"/>
    </source>
</evidence>
<evidence type="ECO:0000256" key="9">
    <source>
        <dbReference type="PIRNR" id="PIRNR006171"/>
    </source>
</evidence>
<keyword evidence="4 9" id="KW-0902">Two-component regulatory system</keyword>
<dbReference type="GO" id="GO:0003677">
    <property type="term" value="F:DNA binding"/>
    <property type="evidence" value="ECO:0007669"/>
    <property type="project" value="UniProtKB-KW"/>
</dbReference>
<evidence type="ECO:0000256" key="7">
    <source>
        <dbReference type="ARBA" id="ARBA00023159"/>
    </source>
</evidence>
<dbReference type="OrthoDB" id="7187989at2"/>
<evidence type="ECO:0000313" key="14">
    <source>
        <dbReference type="Proteomes" id="UP000005442"/>
    </source>
</evidence>
<feature type="modified residue" description="4-aspartylphosphate" evidence="10">
    <location>
        <position position="55"/>
    </location>
</feature>
<dbReference type="InterPro" id="IPR051271">
    <property type="entry name" value="2C-system_Tx_regulators"/>
</dbReference>
<keyword evidence="5 9" id="KW-0805">Transcription regulation</keyword>
<evidence type="ECO:0000256" key="10">
    <source>
        <dbReference type="PROSITE-ProRule" id="PRU00169"/>
    </source>
</evidence>
<proteinExistence type="predicted"/>
<dbReference type="eggNOG" id="COG4565">
    <property type="taxonomic scope" value="Bacteria"/>
</dbReference>
<accession>G8RT53</accession>
<dbReference type="RefSeq" id="WP_014210677.1">
    <property type="nucleotide sequence ID" value="NC_016604.1"/>
</dbReference>
<keyword evidence="8 9" id="KW-0804">Transcription</keyword>
<dbReference type="GO" id="GO:0003700">
    <property type="term" value="F:DNA-binding transcription factor activity"/>
    <property type="evidence" value="ECO:0007669"/>
    <property type="project" value="InterPro"/>
</dbReference>
<dbReference type="GO" id="GO:0005737">
    <property type="term" value="C:cytoplasm"/>
    <property type="evidence" value="ECO:0007669"/>
    <property type="project" value="UniProtKB-SubCell"/>
</dbReference>
<dbReference type="PATRIC" id="fig|710685.3.peg.2276"/>
<dbReference type="PIRSF" id="PIRSF006171">
    <property type="entry name" value="RR_citrat_malat"/>
    <property type="match status" value="1"/>
</dbReference>
<dbReference type="InterPro" id="IPR024187">
    <property type="entry name" value="Sig_transdc_resp-reg_cit/mal"/>
</dbReference>
<dbReference type="EMBL" id="CP003169">
    <property type="protein sequence ID" value="AEV72865.1"/>
    <property type="molecule type" value="Genomic_DNA"/>
</dbReference>
<dbReference type="KEGG" id="mrh:MycrhN_2275"/>
<name>G8RT53_MYCRN</name>
<comment type="subcellular location">
    <subcellularLocation>
        <location evidence="1 9">Cytoplasm</location>
    </subcellularLocation>
</comment>
<dbReference type="Proteomes" id="UP000005442">
    <property type="component" value="Chromosome"/>
</dbReference>
<evidence type="ECO:0000256" key="5">
    <source>
        <dbReference type="ARBA" id="ARBA00023015"/>
    </source>
</evidence>
<keyword evidence="14" id="KW-1185">Reference proteome</keyword>
<dbReference type="AlphaFoldDB" id="G8RT53"/>
<dbReference type="InterPro" id="IPR011006">
    <property type="entry name" value="CheY-like_superfamily"/>
</dbReference>
<dbReference type="SMART" id="SM00448">
    <property type="entry name" value="REC"/>
    <property type="match status" value="1"/>
</dbReference>
<dbReference type="InterPro" id="IPR005471">
    <property type="entry name" value="Tscrpt_reg_IclR_N"/>
</dbReference>
<dbReference type="InterPro" id="IPR011991">
    <property type="entry name" value="ArsR-like_HTH"/>
</dbReference>
<dbReference type="STRING" id="710685.MycrhN_2275"/>
<dbReference type="InterPro" id="IPR036390">
    <property type="entry name" value="WH_DNA-bd_sf"/>
</dbReference>
<evidence type="ECO:0000256" key="8">
    <source>
        <dbReference type="ARBA" id="ARBA00023163"/>
    </source>
</evidence>
<sequence>MGDAELTVLVVDDDFRVANMHAGIVNALPGFTVSATVNTLAAARKADPVDLALVDVYLPDGSGVDFVRELRCDSFILSAATEAETIRAAVAAGALSYLVKPFIPADLAARLAGYARYRKILSGSNLTAQDVDAALDALRPKVATQQPSVTATSPTRQLVLQALRAADGPMSSAEVSSAIGVSRATAQRYLATLAAAGEVKTRLRYGTTGRPEQEFVAAPPEATRRGQRPPAGV</sequence>
<dbReference type="PANTHER" id="PTHR45526:SF1">
    <property type="entry name" value="TRANSCRIPTIONAL REGULATORY PROTEIN DCUR-RELATED"/>
    <property type="match status" value="1"/>
</dbReference>
<gene>
    <name evidence="13" type="ordered locus">MycrhN_2275</name>
</gene>
<dbReference type="GO" id="GO:0000156">
    <property type="term" value="F:phosphorelay response regulator activity"/>
    <property type="evidence" value="ECO:0007669"/>
    <property type="project" value="TreeGrafter"/>
</dbReference>
<keyword evidence="7 9" id="KW-0010">Activator</keyword>
<dbReference type="InterPro" id="IPR001789">
    <property type="entry name" value="Sig_transdc_resp-reg_receiver"/>
</dbReference>
<keyword evidence="3 10" id="KW-0597">Phosphoprotein</keyword>
<organism evidence="13 14">
    <name type="scientific">Mycolicibacterium rhodesiae (strain NBB3)</name>
    <name type="common">Mycobacterium rhodesiae</name>
    <dbReference type="NCBI Taxonomy" id="710685"/>
    <lineage>
        <taxon>Bacteria</taxon>
        <taxon>Bacillati</taxon>
        <taxon>Actinomycetota</taxon>
        <taxon>Actinomycetes</taxon>
        <taxon>Mycobacteriales</taxon>
        <taxon>Mycobacteriaceae</taxon>
        <taxon>Mycolicibacterium</taxon>
    </lineage>
</organism>
<dbReference type="SUPFAM" id="SSF46785">
    <property type="entry name" value="Winged helix' DNA-binding domain"/>
    <property type="match status" value="1"/>
</dbReference>
<evidence type="ECO:0000256" key="3">
    <source>
        <dbReference type="ARBA" id="ARBA00022553"/>
    </source>
</evidence>
<feature type="region of interest" description="Disordered" evidence="11">
    <location>
        <begin position="206"/>
        <end position="233"/>
    </location>
</feature>
<reference evidence="13 14" key="1">
    <citation type="submission" date="2011-12" db="EMBL/GenBank/DDBJ databases">
        <title>Complete sequence of Mycobacterium rhodesiae NBB3.</title>
        <authorList>
            <consortium name="US DOE Joint Genome Institute"/>
            <person name="Lucas S."/>
            <person name="Han J."/>
            <person name="Lapidus A."/>
            <person name="Cheng J.-F."/>
            <person name="Goodwin L."/>
            <person name="Pitluck S."/>
            <person name="Peters L."/>
            <person name="Mikhailova N."/>
            <person name="Gu W."/>
            <person name="Detter J.C."/>
            <person name="Han C."/>
            <person name="Tapia R."/>
            <person name="Land M."/>
            <person name="Hauser L."/>
            <person name="Kyrpides N."/>
            <person name="Ivanova N."/>
            <person name="Pagani I."/>
            <person name="Mattes T."/>
            <person name="Holmes A."/>
            <person name="Rutledge P."/>
            <person name="Paulsen I."/>
            <person name="Coleman N."/>
            <person name="Woyke T."/>
        </authorList>
    </citation>
    <scope>NUCLEOTIDE SEQUENCE [LARGE SCALE GENOMIC DNA]</scope>
    <source>
        <strain evidence="13 14">NBB3</strain>
    </source>
</reference>
<dbReference type="Gene3D" id="3.40.50.2300">
    <property type="match status" value="1"/>
</dbReference>
<protein>
    <recommendedName>
        <fullName evidence="9">Transcriptional regulatory protein</fullName>
    </recommendedName>
</protein>
<evidence type="ECO:0000256" key="4">
    <source>
        <dbReference type="ARBA" id="ARBA00023012"/>
    </source>
</evidence>
<evidence type="ECO:0000313" key="13">
    <source>
        <dbReference type="EMBL" id="AEV72865.1"/>
    </source>
</evidence>
<keyword evidence="6 9" id="KW-0238">DNA-binding</keyword>
<evidence type="ECO:0000256" key="6">
    <source>
        <dbReference type="ARBA" id="ARBA00023125"/>
    </source>
</evidence>
<feature type="domain" description="Response regulatory" evidence="12">
    <location>
        <begin position="7"/>
        <end position="115"/>
    </location>
</feature>
<keyword evidence="2 9" id="KW-0963">Cytoplasm</keyword>
<dbReference type="SUPFAM" id="SSF52172">
    <property type="entry name" value="CheY-like"/>
    <property type="match status" value="1"/>
</dbReference>
<evidence type="ECO:0000256" key="2">
    <source>
        <dbReference type="ARBA" id="ARBA00022490"/>
    </source>
</evidence>
<evidence type="ECO:0000259" key="12">
    <source>
        <dbReference type="PROSITE" id="PS50110"/>
    </source>
</evidence>
<dbReference type="Pfam" id="PF09339">
    <property type="entry name" value="HTH_IclR"/>
    <property type="match status" value="1"/>
</dbReference>
<dbReference type="PANTHER" id="PTHR45526">
    <property type="entry name" value="TRANSCRIPTIONAL REGULATORY PROTEIN DPIA"/>
    <property type="match status" value="1"/>
</dbReference>
<dbReference type="CDD" id="cd00090">
    <property type="entry name" value="HTH_ARSR"/>
    <property type="match status" value="1"/>
</dbReference>
<evidence type="ECO:0000256" key="11">
    <source>
        <dbReference type="SAM" id="MobiDB-lite"/>
    </source>
</evidence>
<dbReference type="InterPro" id="IPR036388">
    <property type="entry name" value="WH-like_DNA-bd_sf"/>
</dbReference>
<dbReference type="Gene3D" id="1.10.10.10">
    <property type="entry name" value="Winged helix-like DNA-binding domain superfamily/Winged helix DNA-binding domain"/>
    <property type="match status" value="1"/>
</dbReference>